<dbReference type="AlphaFoldDB" id="A0A0N5AHY7"/>
<feature type="region of interest" description="Disordered" evidence="4">
    <location>
        <begin position="26"/>
        <end position="84"/>
    </location>
</feature>
<accession>A0A0N5AHY7</accession>
<dbReference type="PROSITE" id="PS50082">
    <property type="entry name" value="WD_REPEATS_2"/>
    <property type="match status" value="2"/>
</dbReference>
<dbReference type="STRING" id="451379.A0A0N5AHY7"/>
<dbReference type="Gene3D" id="2.130.10.10">
    <property type="entry name" value="YVTN repeat-like/Quinoprotein amine dehydrogenase"/>
    <property type="match status" value="2"/>
</dbReference>
<proteinExistence type="predicted"/>
<protein>
    <submittedName>
        <fullName evidence="6">LisH domain-containing protein</fullName>
    </submittedName>
</protein>
<organism evidence="5 6">
    <name type="scientific">Syphacia muris</name>
    <dbReference type="NCBI Taxonomy" id="451379"/>
    <lineage>
        <taxon>Eukaryota</taxon>
        <taxon>Metazoa</taxon>
        <taxon>Ecdysozoa</taxon>
        <taxon>Nematoda</taxon>
        <taxon>Chromadorea</taxon>
        <taxon>Rhabditida</taxon>
        <taxon>Spirurina</taxon>
        <taxon>Oxyuridomorpha</taxon>
        <taxon>Oxyuroidea</taxon>
        <taxon>Oxyuridae</taxon>
        <taxon>Syphacia</taxon>
    </lineage>
</organism>
<dbReference type="SUPFAM" id="SSF50978">
    <property type="entry name" value="WD40 repeat-like"/>
    <property type="match status" value="1"/>
</dbReference>
<dbReference type="PROSITE" id="PS50294">
    <property type="entry name" value="WD_REPEATS_REGION"/>
    <property type="match status" value="1"/>
</dbReference>
<dbReference type="SMART" id="SM00320">
    <property type="entry name" value="WD40"/>
    <property type="match status" value="4"/>
</dbReference>
<dbReference type="InterPro" id="IPR006594">
    <property type="entry name" value="LisH"/>
</dbReference>
<dbReference type="InterPro" id="IPR015943">
    <property type="entry name" value="WD40/YVTN_repeat-like_dom_sf"/>
</dbReference>
<keyword evidence="5" id="KW-1185">Reference proteome</keyword>
<dbReference type="PANTHER" id="PTHR22838:SF0">
    <property type="entry name" value="WD REPEAT-CONTAINING PROTEIN 26"/>
    <property type="match status" value="1"/>
</dbReference>
<feature type="repeat" description="WD" evidence="3">
    <location>
        <begin position="302"/>
        <end position="336"/>
    </location>
</feature>
<evidence type="ECO:0000313" key="5">
    <source>
        <dbReference type="Proteomes" id="UP000046393"/>
    </source>
</evidence>
<dbReference type="WBParaSite" id="SMUV_0000400701-mRNA-1">
    <property type="protein sequence ID" value="SMUV_0000400701-mRNA-1"/>
    <property type="gene ID" value="SMUV_0000400701"/>
</dbReference>
<feature type="compositionally biased region" description="Low complexity" evidence="4">
    <location>
        <begin position="39"/>
        <end position="49"/>
    </location>
</feature>
<dbReference type="Proteomes" id="UP000046393">
    <property type="component" value="Unplaced"/>
</dbReference>
<dbReference type="InterPro" id="IPR051350">
    <property type="entry name" value="WD_repeat-ST_regulator"/>
</dbReference>
<evidence type="ECO:0000256" key="4">
    <source>
        <dbReference type="SAM" id="MobiDB-lite"/>
    </source>
</evidence>
<dbReference type="GO" id="GO:0043161">
    <property type="term" value="P:proteasome-mediated ubiquitin-dependent protein catabolic process"/>
    <property type="evidence" value="ECO:0007669"/>
    <property type="project" value="TreeGrafter"/>
</dbReference>
<name>A0A0N5AHY7_9BILA</name>
<dbReference type="InterPro" id="IPR001680">
    <property type="entry name" value="WD40_rpt"/>
</dbReference>
<reference evidence="6" key="1">
    <citation type="submission" date="2017-02" db="UniProtKB">
        <authorList>
            <consortium name="WormBaseParasite"/>
        </authorList>
    </citation>
    <scope>IDENTIFICATION</scope>
</reference>
<dbReference type="PANTHER" id="PTHR22838">
    <property type="entry name" value="WD REPEAT PROTEIN 26-RELATED"/>
    <property type="match status" value="1"/>
</dbReference>
<sequence>MSEDVTVAVVSNIDTVERCALNPEAVASEEGPPVKKARMQMSLQSSSRSVGQRIKESTLKDPLQTSKSSACRSPNVDRNSHSTPLPPRCLTQVQINTIRIIGQYLKNLGLQETVATLFTESGCRLEDSLAVRLRECILNGDWDLSLHLLNKMSSFVPRANLEQIRCKFLEEKYVELLVNDKAVEALRLLTVDFPADMALVEHRNFLATLLYVDPKVSDLYERTGTHKTRQDRINLVVEVQQLLPTSVMLPPNRLEQLLKQAWKTQSQDCYLHLSEPRLTPDFVLENHQCGWKDFPLCPVQVLNNYQDEVWCASFSPCGKYLATGAKSGPTLVWKVNQQCLLEPYKSFEGHQNIAVLSWSEDSAMLAVAAADVLETDIFVYDVHNGSVFCTVDNRSSDTTVLAFSPGCQTYHLVCGDQKGRFCQYALSQDANKIVGKFDGYRIRALYCCKDGSVLAADTHNRVRKYCFNTETEENFITEQSQIITFTVDRQERYLLVDAKLHGLRLWDLKSGTLLRTYSDAAHQDLIVHSSFGGNNQNYIATGCNEDVRIWNHKSDHLIASLSGHTGKVNTVVWNPTNPRMLVSCSDDNTVRVWASSTLS</sequence>
<feature type="repeat" description="WD" evidence="3">
    <location>
        <begin position="561"/>
        <end position="599"/>
    </location>
</feature>
<dbReference type="Pfam" id="PF00400">
    <property type="entry name" value="WD40"/>
    <property type="match status" value="2"/>
</dbReference>
<keyword evidence="1 3" id="KW-0853">WD repeat</keyword>
<feature type="compositionally biased region" description="Polar residues" evidence="4">
    <location>
        <begin position="63"/>
        <end position="72"/>
    </location>
</feature>
<dbReference type="GO" id="GO:0034657">
    <property type="term" value="C:GID complex"/>
    <property type="evidence" value="ECO:0007669"/>
    <property type="project" value="TreeGrafter"/>
</dbReference>
<evidence type="ECO:0000256" key="2">
    <source>
        <dbReference type="ARBA" id="ARBA00022737"/>
    </source>
</evidence>
<evidence type="ECO:0000256" key="3">
    <source>
        <dbReference type="PROSITE-ProRule" id="PRU00221"/>
    </source>
</evidence>
<keyword evidence="2" id="KW-0677">Repeat</keyword>
<evidence type="ECO:0000256" key="1">
    <source>
        <dbReference type="ARBA" id="ARBA00022574"/>
    </source>
</evidence>
<dbReference type="PROSITE" id="PS50896">
    <property type="entry name" value="LISH"/>
    <property type="match status" value="1"/>
</dbReference>
<dbReference type="InterPro" id="IPR036322">
    <property type="entry name" value="WD40_repeat_dom_sf"/>
</dbReference>
<evidence type="ECO:0000313" key="6">
    <source>
        <dbReference type="WBParaSite" id="SMUV_0000400701-mRNA-1"/>
    </source>
</evidence>